<dbReference type="EMBL" id="CAPB01000035">
    <property type="protein sequence ID" value="CCO94861.1"/>
    <property type="molecule type" value="Genomic_DNA"/>
</dbReference>
<reference evidence="2 3" key="1">
    <citation type="submission" date="2012-11" db="EMBL/GenBank/DDBJ databases">
        <authorList>
            <person name="Linke B."/>
        </authorList>
    </citation>
    <scope>NUCLEOTIDE SEQUENCE [LARGE SCALE GENOMIC DNA]</scope>
    <source>
        <strain evidence="3">CFBP 1232</strain>
    </source>
</reference>
<dbReference type="AlphaFoldDB" id="A0A831A1K9"/>
<dbReference type="EC" id="3.4.23.49" evidence="2"/>
<proteinExistence type="predicted"/>
<reference evidence="2 3" key="2">
    <citation type="submission" date="2013-04" db="EMBL/GenBank/DDBJ databases">
        <title>Comparative genomics of 12 strains of Erwinia amylovora identifies a pan-genome with a large conserved core and provides insights into host specificity.</title>
        <authorList>
            <person name="Mann R.A."/>
            <person name="Smits T.H.M."/>
            <person name="Buehlmann A."/>
            <person name="Blom J."/>
            <person name="Goesmann A."/>
            <person name="Frey J.E."/>
            <person name="Plummer K.M."/>
            <person name="Beer S.V."/>
            <person name="Luck J."/>
            <person name="Duffy B."/>
            <person name="Rodoni B."/>
        </authorList>
    </citation>
    <scope>NUCLEOTIDE SEQUENCE [LARGE SCALE GENOMIC DNA]</scope>
    <source>
        <strain evidence="3">CFBP 1232</strain>
    </source>
</reference>
<dbReference type="SUPFAM" id="SSF69917">
    <property type="entry name" value="OMPT-like"/>
    <property type="match status" value="1"/>
</dbReference>
<dbReference type="InterPro" id="IPR020080">
    <property type="entry name" value="OM_adhesin/peptidase_omptin"/>
</dbReference>
<sequence>MILRQMMALFACAPVAFAAVADAGQGLFTPEKVSADIALGTLSGQTKAHVYEPDFGGKEIYQATWKYNNAAIVKSSLDWDVMPWISLGASGWTTIASRGGDKHISYFEDPFDNQPEGEFYSPYMRLNYANQFDLNIKAWFLNEPGYRLGVTAGYQESRYSFKTNGGFGFYNDGGTRVSYTVPYDVVNGYNQRFKMPYVGLVGSYRYERYELGGSLKYSRWGRSYDNEDESGNNISFSSKIRNQNYLSLGANAGYYVTPNAMVYLEGVWSRTTNNTGKSVRYDHVEGTAQDDHFPSGIENYSLTTTIGLKYTF</sequence>
<keyword evidence="1" id="KW-0732">Signal</keyword>
<dbReference type="PRINTS" id="PR00482">
    <property type="entry name" value="OMPTIN"/>
</dbReference>
<name>A0A831A1K9_ERWAM</name>
<evidence type="ECO:0000256" key="1">
    <source>
        <dbReference type="SAM" id="SignalP"/>
    </source>
</evidence>
<organism evidence="2 3">
    <name type="scientific">Erwinia amylovora NBRC 12687 = CFBP 1232</name>
    <dbReference type="NCBI Taxonomy" id="1219359"/>
    <lineage>
        <taxon>Bacteria</taxon>
        <taxon>Pseudomonadati</taxon>
        <taxon>Pseudomonadota</taxon>
        <taxon>Gammaproteobacteria</taxon>
        <taxon>Enterobacterales</taxon>
        <taxon>Erwiniaceae</taxon>
        <taxon>Erwinia</taxon>
    </lineage>
</organism>
<accession>A0A831A1K9</accession>
<dbReference type="InterPro" id="IPR053724">
    <property type="entry name" value="OMP_A26_sf"/>
</dbReference>
<dbReference type="PIRSF" id="PIRSF001522">
    <property type="entry name" value="Peptidase_A26"/>
    <property type="match status" value="1"/>
</dbReference>
<feature type="chain" id="PRO_5032439892" evidence="1">
    <location>
        <begin position="19"/>
        <end position="312"/>
    </location>
</feature>
<dbReference type="Pfam" id="PF01278">
    <property type="entry name" value="Omptin"/>
    <property type="match status" value="1"/>
</dbReference>
<dbReference type="GO" id="GO:0006508">
    <property type="term" value="P:proteolysis"/>
    <property type="evidence" value="ECO:0007669"/>
    <property type="project" value="InterPro"/>
</dbReference>
<dbReference type="GO" id="GO:0009279">
    <property type="term" value="C:cell outer membrane"/>
    <property type="evidence" value="ECO:0007669"/>
    <property type="project" value="InterPro"/>
</dbReference>
<dbReference type="RefSeq" id="WP_004167089.1">
    <property type="nucleotide sequence ID" value="NZ_BAYW01000010.1"/>
</dbReference>
<dbReference type="Proteomes" id="UP000013111">
    <property type="component" value="Unassembled WGS sequence"/>
</dbReference>
<dbReference type="GO" id="GO:0004190">
    <property type="term" value="F:aspartic-type endopeptidase activity"/>
    <property type="evidence" value="ECO:0007669"/>
    <property type="project" value="UniProtKB-EC"/>
</dbReference>
<keyword evidence="2" id="KW-0378">Hydrolase</keyword>
<gene>
    <name evidence="2" type="primary">ompt5</name>
    <name evidence="2" type="ORF">BN437_2951</name>
</gene>
<feature type="signal peptide" evidence="1">
    <location>
        <begin position="1"/>
        <end position="18"/>
    </location>
</feature>
<protein>
    <submittedName>
        <fullName evidence="2">IcsP/SopA</fullName>
        <ecNumber evidence="2">3.4.23.49</ecNumber>
    </submittedName>
</protein>
<dbReference type="Gene3D" id="2.40.128.90">
    <property type="entry name" value="OMPT-like"/>
    <property type="match status" value="1"/>
</dbReference>
<evidence type="ECO:0000313" key="3">
    <source>
        <dbReference type="Proteomes" id="UP000013111"/>
    </source>
</evidence>
<evidence type="ECO:0000313" key="2">
    <source>
        <dbReference type="EMBL" id="CCO94861.1"/>
    </source>
</evidence>
<comment type="caution">
    <text evidence="2">The sequence shown here is derived from an EMBL/GenBank/DDBJ whole genome shotgun (WGS) entry which is preliminary data.</text>
</comment>
<dbReference type="InterPro" id="IPR000036">
    <property type="entry name" value="Peptidase_A26_omptin"/>
</dbReference>